<gene>
    <name evidence="2" type="ORF">T265_12401</name>
</gene>
<feature type="region of interest" description="Disordered" evidence="1">
    <location>
        <begin position="1"/>
        <end position="40"/>
    </location>
</feature>
<evidence type="ECO:0000313" key="3">
    <source>
        <dbReference type="Proteomes" id="UP000054324"/>
    </source>
</evidence>
<keyword evidence="3" id="KW-1185">Reference proteome</keyword>
<accession>A0A074ZRR5</accession>
<sequence length="76" mass="8550">MLGEDSEHEESGLYATDETSTNGEEEEADEDYEENGNTEGEVEICSTIDMYVLINVFRILNTKNTFVILGKWGPVK</sequence>
<dbReference type="OrthoDB" id="10539818at2759"/>
<evidence type="ECO:0000313" key="2">
    <source>
        <dbReference type="EMBL" id="KER18009.1"/>
    </source>
</evidence>
<evidence type="ECO:0000256" key="1">
    <source>
        <dbReference type="SAM" id="MobiDB-lite"/>
    </source>
</evidence>
<dbReference type="AlphaFoldDB" id="A0A074ZRR5"/>
<dbReference type="GeneID" id="20326569"/>
<dbReference type="CTD" id="20326569"/>
<dbReference type="EMBL" id="KL619571">
    <property type="protein sequence ID" value="KER18009.1"/>
    <property type="molecule type" value="Genomic_DNA"/>
</dbReference>
<dbReference type="KEGG" id="ovi:T265_12401"/>
<proteinExistence type="predicted"/>
<name>A0A074ZRR5_OPIVI</name>
<protein>
    <submittedName>
        <fullName evidence="2">Uncharacterized protein</fullName>
    </submittedName>
</protein>
<organism evidence="2 3">
    <name type="scientific">Opisthorchis viverrini</name>
    <name type="common">Southeast Asian liver fluke</name>
    <dbReference type="NCBI Taxonomy" id="6198"/>
    <lineage>
        <taxon>Eukaryota</taxon>
        <taxon>Metazoa</taxon>
        <taxon>Spiralia</taxon>
        <taxon>Lophotrochozoa</taxon>
        <taxon>Platyhelminthes</taxon>
        <taxon>Trematoda</taxon>
        <taxon>Digenea</taxon>
        <taxon>Opisthorchiida</taxon>
        <taxon>Opisthorchiata</taxon>
        <taxon>Opisthorchiidae</taxon>
        <taxon>Opisthorchis</taxon>
    </lineage>
</organism>
<feature type="compositionally biased region" description="Acidic residues" evidence="1">
    <location>
        <begin position="23"/>
        <end position="40"/>
    </location>
</feature>
<dbReference type="RefSeq" id="XP_009178244.1">
    <property type="nucleotide sequence ID" value="XM_009179980.1"/>
</dbReference>
<reference evidence="2 3" key="1">
    <citation type="submission" date="2013-11" db="EMBL/GenBank/DDBJ databases">
        <title>Opisthorchis viverrini - life in the bile duct.</title>
        <authorList>
            <person name="Young N.D."/>
            <person name="Nagarajan N."/>
            <person name="Lin S.J."/>
            <person name="Korhonen P.K."/>
            <person name="Jex A.R."/>
            <person name="Hall R.S."/>
            <person name="Safavi-Hemami H."/>
            <person name="Kaewkong W."/>
            <person name="Bertrand D."/>
            <person name="Gao S."/>
            <person name="Seet Q."/>
            <person name="Wongkham S."/>
            <person name="Teh B.T."/>
            <person name="Wongkham C."/>
            <person name="Intapan P.M."/>
            <person name="Maleewong W."/>
            <person name="Yang X."/>
            <person name="Hu M."/>
            <person name="Wang Z."/>
            <person name="Hofmann A."/>
            <person name="Sternberg P.W."/>
            <person name="Tan P."/>
            <person name="Wang J."/>
            <person name="Gasser R.B."/>
        </authorList>
    </citation>
    <scope>NUCLEOTIDE SEQUENCE [LARGE SCALE GENOMIC DNA]</scope>
</reference>
<dbReference type="Proteomes" id="UP000054324">
    <property type="component" value="Unassembled WGS sequence"/>
</dbReference>